<feature type="compositionally biased region" description="Polar residues" evidence="3">
    <location>
        <begin position="84"/>
        <end position="96"/>
    </location>
</feature>
<dbReference type="PANTHER" id="PTHR12236:SF98">
    <property type="entry name" value="CUTICULAR PROTEIN 56F"/>
    <property type="match status" value="1"/>
</dbReference>
<reference evidence="4" key="1">
    <citation type="submission" date="2015-11" db="EMBL/GenBank/DDBJ databases">
        <title>De novo transcriptome assembly of four potential Pierce s Disease insect vectors from Arizona vineyards.</title>
        <authorList>
            <person name="Tassone E.E."/>
        </authorList>
    </citation>
    <scope>NUCLEOTIDE SEQUENCE</scope>
</reference>
<proteinExistence type="predicted"/>
<evidence type="ECO:0000313" key="4">
    <source>
        <dbReference type="EMBL" id="JAT34928.1"/>
    </source>
</evidence>
<keyword evidence="1 2" id="KW-0193">Cuticle</keyword>
<feature type="compositionally biased region" description="Gly residues" evidence="3">
    <location>
        <begin position="24"/>
        <end position="33"/>
    </location>
</feature>
<evidence type="ECO:0008006" key="5">
    <source>
        <dbReference type="Google" id="ProtNLM"/>
    </source>
</evidence>
<feature type="compositionally biased region" description="Gly residues" evidence="3">
    <location>
        <begin position="42"/>
        <end position="53"/>
    </location>
</feature>
<feature type="compositionally biased region" description="Low complexity" evidence="3">
    <location>
        <begin position="195"/>
        <end position="204"/>
    </location>
</feature>
<name>A0A1B6MG51_9HEMI</name>
<evidence type="ECO:0000256" key="3">
    <source>
        <dbReference type="SAM" id="MobiDB-lite"/>
    </source>
</evidence>
<dbReference type="AlphaFoldDB" id="A0A1B6MG51"/>
<dbReference type="InterPro" id="IPR000618">
    <property type="entry name" value="Insect_cuticle"/>
</dbReference>
<dbReference type="GO" id="GO:0031012">
    <property type="term" value="C:extracellular matrix"/>
    <property type="evidence" value="ECO:0007669"/>
    <property type="project" value="TreeGrafter"/>
</dbReference>
<dbReference type="PANTHER" id="PTHR12236">
    <property type="entry name" value="STRUCTURAL CONTITUENT OF CUTICLE"/>
    <property type="match status" value="1"/>
</dbReference>
<protein>
    <recommendedName>
        <fullName evidence="5">Pro-resilin</fullName>
    </recommendedName>
</protein>
<dbReference type="InterPro" id="IPR031311">
    <property type="entry name" value="CHIT_BIND_RR_consensus"/>
</dbReference>
<feature type="compositionally biased region" description="Gly residues" evidence="3">
    <location>
        <begin position="183"/>
        <end position="194"/>
    </location>
</feature>
<dbReference type="Pfam" id="PF00379">
    <property type="entry name" value="Chitin_bind_4"/>
    <property type="match status" value="1"/>
</dbReference>
<dbReference type="PROSITE" id="PS51155">
    <property type="entry name" value="CHIT_BIND_RR_2"/>
    <property type="match status" value="1"/>
</dbReference>
<sequence length="204" mass="20732">TEASFPGRGSSSNQYLPPSSQYGAPGGGNGGFGAAPSSQYGAPGGSNGNGFGGRPSSQYGAPGGGRPSSQYGAPGAGNGFGGRPSNQYGPPSNQYGAPSGFGQNGGYDEGPSEPANYEFKYDVDAPEYNVKFGHQEARQGDVAQGRYYVLLPDGRTQLVEYVADQDGYRPKISYEGGEDQNGYGSGPNGQGGYSSGSPNSQGGY</sequence>
<dbReference type="EMBL" id="GEBQ01005049">
    <property type="protein sequence ID" value="JAT34928.1"/>
    <property type="molecule type" value="Transcribed_RNA"/>
</dbReference>
<feature type="compositionally biased region" description="Polar residues" evidence="3">
    <location>
        <begin position="1"/>
        <end position="22"/>
    </location>
</feature>
<gene>
    <name evidence="4" type="ORF">g.11385</name>
</gene>
<dbReference type="GO" id="GO:0042302">
    <property type="term" value="F:structural constituent of cuticle"/>
    <property type="evidence" value="ECO:0007669"/>
    <property type="project" value="UniProtKB-UniRule"/>
</dbReference>
<feature type="region of interest" description="Disordered" evidence="3">
    <location>
        <begin position="1"/>
        <end position="120"/>
    </location>
</feature>
<evidence type="ECO:0000256" key="2">
    <source>
        <dbReference type="PROSITE-ProRule" id="PRU00497"/>
    </source>
</evidence>
<dbReference type="PROSITE" id="PS00233">
    <property type="entry name" value="CHIT_BIND_RR_1"/>
    <property type="match status" value="1"/>
</dbReference>
<evidence type="ECO:0000256" key="1">
    <source>
        <dbReference type="ARBA" id="ARBA00022460"/>
    </source>
</evidence>
<dbReference type="InterPro" id="IPR051217">
    <property type="entry name" value="Insect_Cuticle_Struc_Prot"/>
</dbReference>
<dbReference type="GO" id="GO:0005615">
    <property type="term" value="C:extracellular space"/>
    <property type="evidence" value="ECO:0007669"/>
    <property type="project" value="TreeGrafter"/>
</dbReference>
<feature type="non-terminal residue" evidence="4">
    <location>
        <position position="1"/>
    </location>
</feature>
<feature type="non-terminal residue" evidence="4">
    <location>
        <position position="204"/>
    </location>
</feature>
<feature type="region of interest" description="Disordered" evidence="3">
    <location>
        <begin position="165"/>
        <end position="204"/>
    </location>
</feature>
<organism evidence="4">
    <name type="scientific">Graphocephala atropunctata</name>
    <dbReference type="NCBI Taxonomy" id="36148"/>
    <lineage>
        <taxon>Eukaryota</taxon>
        <taxon>Metazoa</taxon>
        <taxon>Ecdysozoa</taxon>
        <taxon>Arthropoda</taxon>
        <taxon>Hexapoda</taxon>
        <taxon>Insecta</taxon>
        <taxon>Pterygota</taxon>
        <taxon>Neoptera</taxon>
        <taxon>Paraneoptera</taxon>
        <taxon>Hemiptera</taxon>
        <taxon>Auchenorrhyncha</taxon>
        <taxon>Membracoidea</taxon>
        <taxon>Cicadellidae</taxon>
        <taxon>Cicadellinae</taxon>
        <taxon>Cicadellini</taxon>
        <taxon>Graphocephala</taxon>
    </lineage>
</organism>
<accession>A0A1B6MG51</accession>